<accession>I7G732</accession>
<sequence>MIRTTATKGSKTHMPLCFDASKASHVSVTLQLPKVTITWTVNAYA</sequence>
<reference evidence="1" key="1">
    <citation type="journal article" date="2007" name="PLoS Biol.">
        <title>Rate of evolution in brain-expressed genes in humans and other primates.</title>
        <authorList>
            <person name="Wang H.-Y."/>
            <person name="Chien H.-C."/>
            <person name="Osada N."/>
            <person name="Hashimoto K."/>
            <person name="Sugano S."/>
            <person name="Gojobori T."/>
            <person name="Chou C.-K."/>
            <person name="Tsai S.-F."/>
            <person name="Wu C.-I."/>
            <person name="Shen C.-K.J."/>
        </authorList>
    </citation>
    <scope>NUCLEOTIDE SEQUENCE</scope>
</reference>
<proteinExistence type="evidence at transcript level"/>
<dbReference type="EMBL" id="AB173249">
    <property type="protein sequence ID" value="BAE90311.1"/>
    <property type="molecule type" value="mRNA"/>
</dbReference>
<dbReference type="AlphaFoldDB" id="I7G732"/>
<organism evidence="1">
    <name type="scientific">Macaca fascicularis</name>
    <name type="common">Crab-eating macaque</name>
    <name type="synonym">Cynomolgus monkey</name>
    <dbReference type="NCBI Taxonomy" id="9541"/>
    <lineage>
        <taxon>Eukaryota</taxon>
        <taxon>Metazoa</taxon>
        <taxon>Chordata</taxon>
        <taxon>Craniata</taxon>
        <taxon>Vertebrata</taxon>
        <taxon>Euteleostomi</taxon>
        <taxon>Mammalia</taxon>
        <taxon>Eutheria</taxon>
        <taxon>Euarchontoglires</taxon>
        <taxon>Primates</taxon>
        <taxon>Haplorrhini</taxon>
        <taxon>Catarrhini</taxon>
        <taxon>Cercopithecidae</taxon>
        <taxon>Cercopithecinae</taxon>
        <taxon>Macaca</taxon>
    </lineage>
</organism>
<protein>
    <submittedName>
        <fullName evidence="1">Macaca fascicularis brain cDNA clone: QflA-21717, similar to human karyopherin alpha 3 (importin alpha 4) (KPNA3), mRNA, RefSeq: NM_002267.2</fullName>
    </submittedName>
</protein>
<evidence type="ECO:0000313" key="1">
    <source>
        <dbReference type="EMBL" id="BAE90311.1"/>
    </source>
</evidence>
<name>I7G732_MACFA</name>